<feature type="transmembrane region" description="Helical" evidence="6">
    <location>
        <begin position="96"/>
        <end position="118"/>
    </location>
</feature>
<keyword evidence="5 6" id="KW-0472">Membrane</keyword>
<protein>
    <submittedName>
        <fullName evidence="8">DMT family transporter</fullName>
    </submittedName>
</protein>
<feature type="transmembrane region" description="Helical" evidence="6">
    <location>
        <begin position="243"/>
        <end position="260"/>
    </location>
</feature>
<evidence type="ECO:0000256" key="2">
    <source>
        <dbReference type="ARBA" id="ARBA00009853"/>
    </source>
</evidence>
<feature type="transmembrane region" description="Helical" evidence="6">
    <location>
        <begin position="41"/>
        <end position="59"/>
    </location>
</feature>
<organism evidence="8 9">
    <name type="scientific">Mesorhizobium shangrilense</name>
    <dbReference type="NCBI Taxonomy" id="460060"/>
    <lineage>
        <taxon>Bacteria</taxon>
        <taxon>Pseudomonadati</taxon>
        <taxon>Pseudomonadota</taxon>
        <taxon>Alphaproteobacteria</taxon>
        <taxon>Hyphomicrobiales</taxon>
        <taxon>Phyllobacteriaceae</taxon>
        <taxon>Mesorhizobium</taxon>
    </lineage>
</organism>
<evidence type="ECO:0000256" key="5">
    <source>
        <dbReference type="ARBA" id="ARBA00023136"/>
    </source>
</evidence>
<feature type="transmembrane region" description="Helical" evidence="6">
    <location>
        <begin position="148"/>
        <end position="167"/>
    </location>
</feature>
<proteinExistence type="inferred from homology"/>
<feature type="transmembrane region" description="Helical" evidence="6">
    <location>
        <begin position="125"/>
        <end position="142"/>
    </location>
</feature>
<evidence type="ECO:0000256" key="1">
    <source>
        <dbReference type="ARBA" id="ARBA00004141"/>
    </source>
</evidence>
<gene>
    <name evidence="8" type="ORF">ABVQ20_20015</name>
</gene>
<keyword evidence="3 6" id="KW-0812">Transmembrane</keyword>
<keyword evidence="9" id="KW-1185">Reference proteome</keyword>
<keyword evidence="4 6" id="KW-1133">Transmembrane helix</keyword>
<dbReference type="InterPro" id="IPR037185">
    <property type="entry name" value="EmrE-like"/>
</dbReference>
<dbReference type="RefSeq" id="WP_354461220.1">
    <property type="nucleotide sequence ID" value="NZ_JBEWSZ010000001.1"/>
</dbReference>
<evidence type="ECO:0000313" key="8">
    <source>
        <dbReference type="EMBL" id="MET2829265.1"/>
    </source>
</evidence>
<dbReference type="SUPFAM" id="SSF103481">
    <property type="entry name" value="Multidrug resistance efflux transporter EmrE"/>
    <property type="match status" value="2"/>
</dbReference>
<reference evidence="8 9" key="1">
    <citation type="submission" date="2024-06" db="EMBL/GenBank/DDBJ databases">
        <authorList>
            <person name="Kim D.-U."/>
        </authorList>
    </citation>
    <scope>NUCLEOTIDE SEQUENCE [LARGE SCALE GENOMIC DNA]</scope>
    <source>
        <strain evidence="8 9">KACC15460</strain>
    </source>
</reference>
<name>A0ABV2DGT7_9HYPH</name>
<evidence type="ECO:0000256" key="4">
    <source>
        <dbReference type="ARBA" id="ARBA00022989"/>
    </source>
</evidence>
<feature type="transmembrane region" description="Helical" evidence="6">
    <location>
        <begin position="266"/>
        <end position="284"/>
    </location>
</feature>
<dbReference type="Gene3D" id="1.10.3730.20">
    <property type="match status" value="1"/>
</dbReference>
<comment type="subcellular location">
    <subcellularLocation>
        <location evidence="1">Membrane</location>
        <topology evidence="1">Multi-pass membrane protein</topology>
    </subcellularLocation>
</comment>
<feature type="domain" description="EamA" evidence="7">
    <location>
        <begin position="151"/>
        <end position="280"/>
    </location>
</feature>
<evidence type="ECO:0000256" key="6">
    <source>
        <dbReference type="SAM" id="Phobius"/>
    </source>
</evidence>
<dbReference type="EMBL" id="JBEWSZ010000001">
    <property type="protein sequence ID" value="MET2829265.1"/>
    <property type="molecule type" value="Genomic_DNA"/>
</dbReference>
<dbReference type="PANTHER" id="PTHR22911">
    <property type="entry name" value="ACYL-MALONYL CONDENSING ENZYME-RELATED"/>
    <property type="match status" value="1"/>
</dbReference>
<dbReference type="InterPro" id="IPR000620">
    <property type="entry name" value="EamA_dom"/>
</dbReference>
<dbReference type="Pfam" id="PF00892">
    <property type="entry name" value="EamA"/>
    <property type="match status" value="2"/>
</dbReference>
<dbReference type="PANTHER" id="PTHR22911:SF6">
    <property type="entry name" value="SOLUTE CARRIER FAMILY 35 MEMBER G1"/>
    <property type="match status" value="1"/>
</dbReference>
<comment type="caution">
    <text evidence="8">The sequence shown here is derived from an EMBL/GenBank/DDBJ whole genome shotgun (WGS) entry which is preliminary data.</text>
</comment>
<sequence length="295" mass="31877">MSYPSHPYCGPLFMVLSTASYLVSDTFMKLSTAGLPPYEVLSLRGISATFWGMILLSYLRQWRSSPTVFGRWVSIRNLFELVCILCYIVALANMPIGNVVALTQITPLIVLIGASLFFGERLSGMSIAFITLGFVGALMVAQPSTEGMSFYALLALGNAVSGALRDLAGRRVPAQVSGILVAFGACVLVLVGAVVMHLMLEETIMPSTHHLLMLSASGLFLFAGHYLIFMAYRIGPTASVAPFYYFFTFWALLAGAVVFGTLPNPLAIVGMVLVITSGLAIVIFDRRRMRPIPAA</sequence>
<feature type="transmembrane region" description="Helical" evidence="6">
    <location>
        <begin position="211"/>
        <end position="231"/>
    </location>
</feature>
<evidence type="ECO:0000256" key="3">
    <source>
        <dbReference type="ARBA" id="ARBA00022692"/>
    </source>
</evidence>
<accession>A0ABV2DGT7</accession>
<feature type="transmembrane region" description="Helical" evidence="6">
    <location>
        <begin position="71"/>
        <end position="90"/>
    </location>
</feature>
<feature type="domain" description="EamA" evidence="7">
    <location>
        <begin position="10"/>
        <end position="140"/>
    </location>
</feature>
<evidence type="ECO:0000313" key="9">
    <source>
        <dbReference type="Proteomes" id="UP001548832"/>
    </source>
</evidence>
<comment type="similarity">
    <text evidence="2">Belongs to the drug/metabolite transporter (DMT) superfamily. 10 TMS drug/metabolite exporter (DME) (TC 2.A.7.3) family.</text>
</comment>
<evidence type="ECO:0000259" key="7">
    <source>
        <dbReference type="Pfam" id="PF00892"/>
    </source>
</evidence>
<feature type="transmembrane region" description="Helical" evidence="6">
    <location>
        <begin position="179"/>
        <end position="199"/>
    </location>
</feature>
<dbReference type="Proteomes" id="UP001548832">
    <property type="component" value="Unassembled WGS sequence"/>
</dbReference>